<keyword evidence="4" id="KW-1185">Reference proteome</keyword>
<accession>A0ABP0D1I1</accession>
<feature type="region of interest" description="Disordered" evidence="2">
    <location>
        <begin position="392"/>
        <end position="438"/>
    </location>
</feature>
<feature type="region of interest" description="Disordered" evidence="2">
    <location>
        <begin position="199"/>
        <end position="243"/>
    </location>
</feature>
<feature type="region of interest" description="Disordered" evidence="2">
    <location>
        <begin position="630"/>
        <end position="700"/>
    </location>
</feature>
<feature type="compositionally biased region" description="Basic and acidic residues" evidence="2">
    <location>
        <begin position="67"/>
        <end position="76"/>
    </location>
</feature>
<feature type="compositionally biased region" description="Polar residues" evidence="2">
    <location>
        <begin position="428"/>
        <end position="438"/>
    </location>
</feature>
<protein>
    <submittedName>
        <fullName evidence="3">Uncharacterized protein</fullName>
    </submittedName>
</protein>
<keyword evidence="1" id="KW-0175">Coiled coil</keyword>
<evidence type="ECO:0000313" key="4">
    <source>
        <dbReference type="Proteomes" id="UP001642482"/>
    </source>
</evidence>
<feature type="coiled-coil region" evidence="1">
    <location>
        <begin position="515"/>
        <end position="595"/>
    </location>
</feature>
<feature type="compositionally biased region" description="Polar residues" evidence="2">
    <location>
        <begin position="138"/>
        <end position="153"/>
    </location>
</feature>
<proteinExistence type="predicted"/>
<evidence type="ECO:0000256" key="2">
    <source>
        <dbReference type="SAM" id="MobiDB-lite"/>
    </source>
</evidence>
<feature type="compositionally biased region" description="Acidic residues" evidence="2">
    <location>
        <begin position="318"/>
        <end position="336"/>
    </location>
</feature>
<feature type="compositionally biased region" description="Acidic residues" evidence="2">
    <location>
        <begin position="661"/>
        <end position="675"/>
    </location>
</feature>
<dbReference type="Proteomes" id="UP001642482">
    <property type="component" value="Unassembled WGS sequence"/>
</dbReference>
<evidence type="ECO:0000313" key="3">
    <source>
        <dbReference type="EMBL" id="CAK7238061.1"/>
    </source>
</evidence>
<gene>
    <name evidence="3" type="ORF">SEUCBS140593_010293</name>
</gene>
<feature type="compositionally biased region" description="Low complexity" evidence="2">
    <location>
        <begin position="680"/>
        <end position="692"/>
    </location>
</feature>
<reference evidence="3 4" key="1">
    <citation type="submission" date="2024-01" db="EMBL/GenBank/DDBJ databases">
        <authorList>
            <person name="Allen C."/>
            <person name="Tagirdzhanova G."/>
        </authorList>
    </citation>
    <scope>NUCLEOTIDE SEQUENCE [LARGE SCALE GENOMIC DNA]</scope>
</reference>
<feature type="compositionally biased region" description="Basic residues" evidence="2">
    <location>
        <begin position="636"/>
        <end position="650"/>
    </location>
</feature>
<feature type="compositionally biased region" description="Polar residues" evidence="2">
    <location>
        <begin position="399"/>
        <end position="411"/>
    </location>
</feature>
<name>A0ABP0D1I1_9PEZI</name>
<organism evidence="3 4">
    <name type="scientific">Sporothrix eucalyptigena</name>
    <dbReference type="NCBI Taxonomy" id="1812306"/>
    <lineage>
        <taxon>Eukaryota</taxon>
        <taxon>Fungi</taxon>
        <taxon>Dikarya</taxon>
        <taxon>Ascomycota</taxon>
        <taxon>Pezizomycotina</taxon>
        <taxon>Sordariomycetes</taxon>
        <taxon>Sordariomycetidae</taxon>
        <taxon>Ophiostomatales</taxon>
        <taxon>Ophiostomataceae</taxon>
        <taxon>Sporothrix</taxon>
    </lineage>
</organism>
<feature type="compositionally biased region" description="Low complexity" evidence="2">
    <location>
        <begin position="96"/>
        <end position="132"/>
    </location>
</feature>
<feature type="compositionally biased region" description="Polar residues" evidence="2">
    <location>
        <begin position="357"/>
        <end position="379"/>
    </location>
</feature>
<comment type="caution">
    <text evidence="3">The sequence shown here is derived from an EMBL/GenBank/DDBJ whole genome shotgun (WGS) entry which is preliminary data.</text>
</comment>
<sequence length="820" mass="88217">MSVSPSPTSSPRRMLRPQQQQQPQQQNKHASPLAPRYKDDDDYDDYNGYRSRTQAAPLAPAASTPTKIRDHGRGGDRGGFYQISLTDGPAGDPLRSSSASSGADSVSSSSYQPYQAQTQTTPQATTKTTTPHAHARAQSYSLGHSQGYSQGYDRNNDNYGYRPSYGLSSGASPHSSSLASHSRKLSTGALRPVQEYHNAFANGDDPYSASSAAAASPVLPPPLSATSSPAHSPTPSTSSSHFATLSSASRAFLEHRRQQSIPNLLPSIQSIGRNLGRAISPDRSLRSFQQPSRPPVPTSKSEESTSTRGRGYRRNRDDDSESGSDEYSDSEGDSEDDRNGSNMALTGDSRVPGRGDSSYTTYKGGSNNRNQTDSPSVASGFSNWLTASVKATSPDRANFSRTTTPEPSNLASRGGMANGASPAARRSMSITSDASATPRSSIMAAASATTSPSRFSQLATSMTATLSRFTQQQSPVSPQAFASFENDELYNLDIDAALFPAGHPSDRDVFSPAAFKNLEANAQGALRRMQSAYRQRAVAHRELAAEKSARDEELEEAETRAQHLKMQLEGMARRAADQQQEMQLLMDELAAEKKARAQERAMLLAGMPTAATAAATTSTASTIVSEDLGVDEAQQKQRRRKSASWRRRSLKSNDSSYDGNYSDEEEEEGEESALDEDARSNGSSSVFSRSRSPTFTPSINLSLDNAASEQQHPQMAHHPRVAALGSGSMKLPSRSVSTASTATVVSQFQKLVKNVTSAINNEEPDRFTTSTCRNCRGEDVSFAWNTVSVLRDENKHLKQRVGQLEVAVEGALDMVNGVGL</sequence>
<feature type="compositionally biased region" description="Low complexity" evidence="2">
    <location>
        <begin position="224"/>
        <end position="243"/>
    </location>
</feature>
<dbReference type="EMBL" id="CAWUHD010000204">
    <property type="protein sequence ID" value="CAK7238061.1"/>
    <property type="molecule type" value="Genomic_DNA"/>
</dbReference>
<feature type="region of interest" description="Disordered" evidence="2">
    <location>
        <begin position="1"/>
        <end position="185"/>
    </location>
</feature>
<feature type="compositionally biased region" description="Low complexity" evidence="2">
    <location>
        <begin position="1"/>
        <end position="26"/>
    </location>
</feature>
<feature type="compositionally biased region" description="Low complexity" evidence="2">
    <location>
        <begin position="164"/>
        <end position="180"/>
    </location>
</feature>
<feature type="compositionally biased region" description="Low complexity" evidence="2">
    <location>
        <begin position="53"/>
        <end position="66"/>
    </location>
</feature>
<feature type="region of interest" description="Disordered" evidence="2">
    <location>
        <begin position="282"/>
        <end position="379"/>
    </location>
</feature>
<feature type="compositionally biased region" description="Low complexity" evidence="2">
    <location>
        <begin position="208"/>
        <end position="217"/>
    </location>
</feature>
<evidence type="ECO:0000256" key="1">
    <source>
        <dbReference type="SAM" id="Coils"/>
    </source>
</evidence>